<proteinExistence type="predicted"/>
<reference evidence="1 2" key="1">
    <citation type="submission" date="2015-08" db="EMBL/GenBank/DDBJ databases">
        <authorList>
            <person name="Babu N.S."/>
            <person name="Beckwith C.J."/>
            <person name="Beseler K.G."/>
            <person name="Brison A."/>
            <person name="Carone J.V."/>
            <person name="Caskin T.P."/>
            <person name="Diamond M."/>
            <person name="Durham M.E."/>
            <person name="Foxe J.M."/>
            <person name="Go M."/>
            <person name="Henderson B.A."/>
            <person name="Jones I.B."/>
            <person name="McGettigan J.A."/>
            <person name="Micheletti S.J."/>
            <person name="Nasrallah M.E."/>
            <person name="Ortiz D."/>
            <person name="Piller C.R."/>
            <person name="Privatt S.R."/>
            <person name="Schneider S.L."/>
            <person name="Sharp S."/>
            <person name="Smith T.C."/>
            <person name="Stanton J.D."/>
            <person name="Ullery H.E."/>
            <person name="Wilson R.J."/>
            <person name="Serrano M.G."/>
            <person name="Buck G."/>
            <person name="Lee V."/>
            <person name="Wang Y."/>
            <person name="Carvalho R."/>
            <person name="Voegtly L."/>
            <person name="Shi R."/>
            <person name="Duckworth R."/>
            <person name="Johnson A."/>
            <person name="Loviza R."/>
            <person name="Walstead R."/>
            <person name="Shah Z."/>
            <person name="Kiflezghi M."/>
            <person name="Wade K."/>
            <person name="Ball S.L."/>
            <person name="Bradley K.W."/>
            <person name="Asai D.J."/>
            <person name="Bowman C.A."/>
            <person name="Russell D.A."/>
            <person name="Pope W.H."/>
            <person name="Jacobs-Sera D."/>
            <person name="Hendrix R.W."/>
            <person name="Hatfull G.F."/>
        </authorList>
    </citation>
    <scope>NUCLEOTIDE SEQUENCE [LARGE SCALE GENOMIC DNA]</scope>
    <source>
        <strain evidence="1 2">DSM 27648</strain>
    </source>
</reference>
<dbReference type="AlphaFoldDB" id="A0A0K1PM12"/>
<keyword evidence="2" id="KW-1185">Reference proteome</keyword>
<organism evidence="1 2">
    <name type="scientific">Labilithrix luteola</name>
    <dbReference type="NCBI Taxonomy" id="1391654"/>
    <lineage>
        <taxon>Bacteria</taxon>
        <taxon>Pseudomonadati</taxon>
        <taxon>Myxococcota</taxon>
        <taxon>Polyangia</taxon>
        <taxon>Polyangiales</taxon>
        <taxon>Labilitrichaceae</taxon>
        <taxon>Labilithrix</taxon>
    </lineage>
</organism>
<sequence>MGVRRSYRRGWLWLVAGPLELIENPHRGFESRQLLQL</sequence>
<name>A0A0K1PM12_9BACT</name>
<dbReference type="Proteomes" id="UP000064967">
    <property type="component" value="Chromosome"/>
</dbReference>
<protein>
    <submittedName>
        <fullName evidence="1">Uncharacterized protein</fullName>
    </submittedName>
</protein>
<dbReference type="EMBL" id="CP012333">
    <property type="protein sequence ID" value="AKU94562.1"/>
    <property type="molecule type" value="Genomic_DNA"/>
</dbReference>
<dbReference type="KEGG" id="llu:AKJ09_01226"/>
<gene>
    <name evidence="1" type="ORF">AKJ09_01226</name>
</gene>
<accession>A0A0K1PM12</accession>
<evidence type="ECO:0000313" key="2">
    <source>
        <dbReference type="Proteomes" id="UP000064967"/>
    </source>
</evidence>
<evidence type="ECO:0000313" key="1">
    <source>
        <dbReference type="EMBL" id="AKU94562.1"/>
    </source>
</evidence>